<dbReference type="KEGG" id="cwo:Cwoe_0480"/>
<organism evidence="2 3">
    <name type="scientific">Conexibacter woesei (strain DSM 14684 / CCUG 47730 / CIP 108061 / JCM 11494 / NBRC 100937 / ID131577)</name>
    <dbReference type="NCBI Taxonomy" id="469383"/>
    <lineage>
        <taxon>Bacteria</taxon>
        <taxon>Bacillati</taxon>
        <taxon>Actinomycetota</taxon>
        <taxon>Thermoleophilia</taxon>
        <taxon>Solirubrobacterales</taxon>
        <taxon>Conexibacteraceae</taxon>
        <taxon>Conexibacter</taxon>
    </lineage>
</organism>
<evidence type="ECO:0000313" key="2">
    <source>
        <dbReference type="EMBL" id="ADB48915.1"/>
    </source>
</evidence>
<keyword evidence="1" id="KW-0732">Signal</keyword>
<feature type="chain" id="PRO_5003043285" description="DUF4838 domain-containing protein" evidence="1">
    <location>
        <begin position="28"/>
        <end position="918"/>
    </location>
</feature>
<sequence length="918" mass="99696" precursor="true">MPAIRAGVRIALPALAAAVVVVPSAEAATPRCGPPGGAGRTVEVRIEPASAALGATVEARCPGRRGASLASGRVTLGADGRPAPVRLRVGGARVVSVRASLAHGFGVMSRRAVRSDGRRAVVLKPRRSGAWLTLVQNGTAHAVVTTPSGAPDRVTRAADRLVDYVRRSTGVELPRRAPLAGEIEIHVGGRPNGLAGLDGDGFVIDAAATADRIDVAGPTDWGTQIGVDEFLERYVGVRWLMPGADGEDVPQLQTLAVPEEVRSDEPANMTRQLSGLPGTVQLEWAERNRMHWRTRFHHGLYNVVPPRQYFAKNPEFFPERREPVGTTRWQPCFTEPGTVTAAIREIDAYFDANPAEESFSLGVNDSSGYCETNRDDSHYVATRTNSLGRAHMSEIYFRWVNEVVEGVLREHPDKWFGLLGYSEVNDPPEFQINPRVVVFVTEDRMGWIHPSIERQGHDQLAGWNAVARQVGFYDYIYGAPYAVPRFYPHRMAQTYRYAAANGVTSQYAENYANWGEGPKTWLALRLSWDPQADVDVLLREWFERAVGPDAAPALASYYDHWERFWTERIPSSAWFAIHLKPRRLPYLPFFTPTYMDLVTEDDLVQSRQWLEDAVRLAQTPAQRARAGQLLRAFEYYEASGRAYGKSEPAGEPADDAAALRLLSDVERRFTSARAALDLFQQFSTDPVLLHPTQMSPTRGGFLGSPNLPDGASAALVDWLVGDTTQSGATWLRLRTLAADPQASPLRSFARLLIADAEGRGSLLVNAGFETGTTPWSLWRATTVGTLARNAAAARTGTAGLRATGLERGGPTQIVPVSRGVYGAVARFRVPAGASAGGVQLTVNAMTADGRSLGQIAAGPIRSVATISGRWVGTEVFVNVPETVGGTAVARIQLVAVVDNVPAGAYVDLDDVGLYRLGD</sequence>
<keyword evidence="3" id="KW-1185">Reference proteome</keyword>
<dbReference type="PANTHER" id="PTHR47406:SF2">
    <property type="entry name" value="ALPHA GLUCURONIDASE N-TERMINAL DOMAIN-CONTAINING PROTEIN"/>
    <property type="match status" value="1"/>
</dbReference>
<dbReference type="OrthoDB" id="5136785at2"/>
<dbReference type="Proteomes" id="UP000008229">
    <property type="component" value="Chromosome"/>
</dbReference>
<evidence type="ECO:0000256" key="1">
    <source>
        <dbReference type="SAM" id="SignalP"/>
    </source>
</evidence>
<dbReference type="EMBL" id="CP001854">
    <property type="protein sequence ID" value="ADB48915.1"/>
    <property type="molecule type" value="Genomic_DNA"/>
</dbReference>
<gene>
    <name evidence="2" type="ordered locus">Cwoe_0480</name>
</gene>
<dbReference type="HOGENOM" id="CLU_317301_0_0_11"/>
<name>D3F845_CONWI</name>
<proteinExistence type="predicted"/>
<reference evidence="3" key="2">
    <citation type="submission" date="2010-01" db="EMBL/GenBank/DDBJ databases">
        <title>The complete genome of Conexibacter woesei DSM 14684.</title>
        <authorList>
            <consortium name="US DOE Joint Genome Institute (JGI-PGF)"/>
            <person name="Lucas S."/>
            <person name="Copeland A."/>
            <person name="Lapidus A."/>
            <person name="Glavina del Rio T."/>
            <person name="Dalin E."/>
            <person name="Tice H."/>
            <person name="Bruce D."/>
            <person name="Goodwin L."/>
            <person name="Pitluck S."/>
            <person name="Kyrpides N."/>
            <person name="Mavromatis K."/>
            <person name="Ivanova N."/>
            <person name="Mikhailova N."/>
            <person name="Chertkov O."/>
            <person name="Brettin T."/>
            <person name="Detter J.C."/>
            <person name="Han C."/>
            <person name="Larimer F."/>
            <person name="Land M."/>
            <person name="Hauser L."/>
            <person name="Markowitz V."/>
            <person name="Cheng J.-F."/>
            <person name="Hugenholtz P."/>
            <person name="Woyke T."/>
            <person name="Wu D."/>
            <person name="Pukall R."/>
            <person name="Steenblock K."/>
            <person name="Schneider S."/>
            <person name="Klenk H.-P."/>
            <person name="Eisen J.A."/>
        </authorList>
    </citation>
    <scope>NUCLEOTIDE SEQUENCE [LARGE SCALE GENOMIC DNA]</scope>
    <source>
        <strain evidence="3">DSM 14684 / CIP 108061 / JCM 11494 / NBRC 100937 / ID131577</strain>
    </source>
</reference>
<dbReference type="AlphaFoldDB" id="D3F845"/>
<dbReference type="Pfam" id="PF16126">
    <property type="entry name" value="DUF4838"/>
    <property type="match status" value="1"/>
</dbReference>
<dbReference type="Gene3D" id="2.60.120.260">
    <property type="entry name" value="Galactose-binding domain-like"/>
    <property type="match status" value="1"/>
</dbReference>
<dbReference type="RefSeq" id="WP_012931968.1">
    <property type="nucleotide sequence ID" value="NC_013739.1"/>
</dbReference>
<dbReference type="InterPro" id="IPR032287">
    <property type="entry name" value="DUF4838"/>
</dbReference>
<evidence type="ECO:0000313" key="3">
    <source>
        <dbReference type="Proteomes" id="UP000008229"/>
    </source>
</evidence>
<dbReference type="STRING" id="469383.Cwoe_0480"/>
<feature type="signal peptide" evidence="1">
    <location>
        <begin position="1"/>
        <end position="27"/>
    </location>
</feature>
<accession>D3F845</accession>
<evidence type="ECO:0008006" key="4">
    <source>
        <dbReference type="Google" id="ProtNLM"/>
    </source>
</evidence>
<reference evidence="2 3" key="1">
    <citation type="journal article" date="2010" name="Stand. Genomic Sci.">
        <title>Complete genome sequence of Conexibacter woesei type strain (ID131577).</title>
        <authorList>
            <person name="Pukall R."/>
            <person name="Lapidus A."/>
            <person name="Glavina Del Rio T."/>
            <person name="Copeland A."/>
            <person name="Tice H."/>
            <person name="Cheng J.-F."/>
            <person name="Lucas S."/>
            <person name="Chen F."/>
            <person name="Nolan M."/>
            <person name="Bruce D."/>
            <person name="Goodwin L."/>
            <person name="Pitluck S."/>
            <person name="Mavromatis K."/>
            <person name="Ivanova N."/>
            <person name="Ovchinnikova G."/>
            <person name="Pati A."/>
            <person name="Chen A."/>
            <person name="Palaniappan K."/>
            <person name="Land M."/>
            <person name="Hauser L."/>
            <person name="Chang Y.-J."/>
            <person name="Jeffries C.D."/>
            <person name="Chain P."/>
            <person name="Meincke L."/>
            <person name="Sims D."/>
            <person name="Brettin T."/>
            <person name="Detter J.C."/>
            <person name="Rohde M."/>
            <person name="Goeker M."/>
            <person name="Bristow J."/>
            <person name="Eisen J.A."/>
            <person name="Markowitz V."/>
            <person name="Kyrpides N.C."/>
            <person name="Klenk H.-P."/>
            <person name="Hugenholtz P."/>
        </authorList>
    </citation>
    <scope>NUCLEOTIDE SEQUENCE [LARGE SCALE GENOMIC DNA]</scope>
    <source>
        <strain evidence="3">DSM 14684 / CIP 108061 / JCM 11494 / NBRC 100937 / ID131577</strain>
    </source>
</reference>
<protein>
    <recommendedName>
        <fullName evidence="4">DUF4838 domain-containing protein</fullName>
    </recommendedName>
</protein>
<dbReference type="PANTHER" id="PTHR47406">
    <property type="entry name" value="COAGULATION FACTOR 5/8 TYPE, C-TERMINAL"/>
    <property type="match status" value="1"/>
</dbReference>
<dbReference type="eggNOG" id="COG3525">
    <property type="taxonomic scope" value="Bacteria"/>
</dbReference>